<sequence length="193" mass="20659">MSGQGYDETVAAKASLLSLIGPEGLVLEPGFCRHSESGDSIAKVCNRGSEALYLGYSAVQAAFDVLTEACSANKASGTLKTSDRTFYSTYVRTGDGATSTVKRGTRTNHRHKRCTVQTNLPVIGCEDTACDPAETLDASGNCPWQGNDDTDGCNYYCEIKATKYFGAAETLDDTSFCSVSFLAVKLERDKLTI</sequence>
<reference evidence="1 2" key="1">
    <citation type="submission" date="2015-05" db="EMBL/GenBank/DDBJ databases">
        <title>Distinctive expansion of gene families associated with plant cell wall degradation and secondary metabolism in the genomes of grapevine trunk pathogens.</title>
        <authorList>
            <person name="Lawrence D.P."/>
            <person name="Travadon R."/>
            <person name="Rolshausen P.E."/>
            <person name="Baumgartner K."/>
        </authorList>
    </citation>
    <scope>NUCLEOTIDE SEQUENCE [LARGE SCALE GENOMIC DNA]</scope>
    <source>
        <strain evidence="1">UCRPC4</strain>
    </source>
</reference>
<evidence type="ECO:0000313" key="2">
    <source>
        <dbReference type="Proteomes" id="UP000053317"/>
    </source>
</evidence>
<dbReference type="OrthoDB" id="4614754at2759"/>
<evidence type="ECO:0000313" key="1">
    <source>
        <dbReference type="EMBL" id="KKY16563.1"/>
    </source>
</evidence>
<comment type="caution">
    <text evidence="1">The sequence shown here is derived from an EMBL/GenBank/DDBJ whole genome shotgun (WGS) entry which is preliminary data.</text>
</comment>
<dbReference type="EMBL" id="LCWF01000160">
    <property type="protein sequence ID" value="KKY16563.1"/>
    <property type="molecule type" value="Genomic_DNA"/>
</dbReference>
<keyword evidence="2" id="KW-1185">Reference proteome</keyword>
<accession>A0A0G2FXR2</accession>
<dbReference type="AlphaFoldDB" id="A0A0G2FXR2"/>
<dbReference type="Proteomes" id="UP000053317">
    <property type="component" value="Unassembled WGS sequence"/>
</dbReference>
<protein>
    <submittedName>
        <fullName evidence="1">Uncharacterized protein</fullName>
    </submittedName>
</protein>
<gene>
    <name evidence="1" type="ORF">UCRPC4_g05900</name>
</gene>
<reference evidence="1 2" key="2">
    <citation type="submission" date="2015-05" db="EMBL/GenBank/DDBJ databases">
        <authorList>
            <person name="Morales-Cruz A."/>
            <person name="Amrine K.C."/>
            <person name="Cantu D."/>
        </authorList>
    </citation>
    <scope>NUCLEOTIDE SEQUENCE [LARGE SCALE GENOMIC DNA]</scope>
    <source>
        <strain evidence="1">UCRPC4</strain>
    </source>
</reference>
<organism evidence="1 2">
    <name type="scientific">Phaeomoniella chlamydospora</name>
    <name type="common">Phaeoacremonium chlamydosporum</name>
    <dbReference type="NCBI Taxonomy" id="158046"/>
    <lineage>
        <taxon>Eukaryota</taxon>
        <taxon>Fungi</taxon>
        <taxon>Dikarya</taxon>
        <taxon>Ascomycota</taxon>
        <taxon>Pezizomycotina</taxon>
        <taxon>Eurotiomycetes</taxon>
        <taxon>Chaetothyriomycetidae</taxon>
        <taxon>Phaeomoniellales</taxon>
        <taxon>Phaeomoniellaceae</taxon>
        <taxon>Phaeomoniella</taxon>
    </lineage>
</organism>
<name>A0A0G2FXR2_PHACM</name>
<proteinExistence type="predicted"/>